<evidence type="ECO:0000259" key="7">
    <source>
        <dbReference type="Pfam" id="PF14237"/>
    </source>
</evidence>
<keyword evidence="9" id="KW-1185">Reference proteome</keyword>
<protein>
    <recommendedName>
        <fullName evidence="10">TM2 domain-containing protein</fullName>
    </recommendedName>
</protein>
<evidence type="ECO:0000256" key="2">
    <source>
        <dbReference type="ARBA" id="ARBA00022692"/>
    </source>
</evidence>
<keyword evidence="3 5" id="KW-1133">Transmembrane helix</keyword>
<dbReference type="Pfam" id="PF05154">
    <property type="entry name" value="TM2"/>
    <property type="match status" value="1"/>
</dbReference>
<evidence type="ECO:0000313" key="9">
    <source>
        <dbReference type="Proteomes" id="UP000632454"/>
    </source>
</evidence>
<feature type="domain" description="TM2" evidence="6">
    <location>
        <begin position="80"/>
        <end position="128"/>
    </location>
</feature>
<evidence type="ECO:0000313" key="8">
    <source>
        <dbReference type="EMBL" id="GGF26139.1"/>
    </source>
</evidence>
<keyword evidence="4 5" id="KW-0472">Membrane</keyword>
<evidence type="ECO:0008006" key="10">
    <source>
        <dbReference type="Google" id="ProtNLM"/>
    </source>
</evidence>
<evidence type="ECO:0000256" key="4">
    <source>
        <dbReference type="ARBA" id="ARBA00023136"/>
    </source>
</evidence>
<keyword evidence="2 5" id="KW-0812">Transmembrane</keyword>
<sequence length="144" mass="15823">MSLILLRMTQPSNMGKPVQPPQGPYTDTFYASFLGQEQGPLSYGDLQNLTRSGQVKPETQVRTATSSWFPVAQVPGLFSDKDWLTTVLISFFVGSLGVDRFWLGYTGLGVLKLVTCGGLGIWSLIDFILIILRKVPDSKGLPLK</sequence>
<evidence type="ECO:0000259" key="6">
    <source>
        <dbReference type="Pfam" id="PF05154"/>
    </source>
</evidence>
<reference evidence="9" key="1">
    <citation type="journal article" date="2019" name="Int. J. Syst. Evol. Microbiol.">
        <title>The Global Catalogue of Microorganisms (GCM) 10K type strain sequencing project: providing services to taxonomists for standard genome sequencing and annotation.</title>
        <authorList>
            <consortium name="The Broad Institute Genomics Platform"/>
            <consortium name="The Broad Institute Genome Sequencing Center for Infectious Disease"/>
            <person name="Wu L."/>
            <person name="Ma J."/>
        </authorList>
    </citation>
    <scope>NUCLEOTIDE SEQUENCE [LARGE SCALE GENOMIC DNA]</scope>
    <source>
        <strain evidence="9">CCM 7855</strain>
    </source>
</reference>
<feature type="domain" description="GYF" evidence="7">
    <location>
        <begin position="34"/>
        <end position="77"/>
    </location>
</feature>
<evidence type="ECO:0000256" key="5">
    <source>
        <dbReference type="SAM" id="Phobius"/>
    </source>
</evidence>
<evidence type="ECO:0000256" key="3">
    <source>
        <dbReference type="ARBA" id="ARBA00022989"/>
    </source>
</evidence>
<dbReference type="InterPro" id="IPR025640">
    <property type="entry name" value="GYF_2"/>
</dbReference>
<feature type="transmembrane region" description="Helical" evidence="5">
    <location>
        <begin position="109"/>
        <end position="132"/>
    </location>
</feature>
<dbReference type="InterPro" id="IPR007829">
    <property type="entry name" value="TM2"/>
</dbReference>
<accession>A0ABQ1UTE5</accession>
<dbReference type="Proteomes" id="UP000632454">
    <property type="component" value="Unassembled WGS sequence"/>
</dbReference>
<name>A0ABQ1UTE5_9NOCA</name>
<proteinExistence type="predicted"/>
<comment type="subcellular location">
    <subcellularLocation>
        <location evidence="1">Membrane</location>
        <topology evidence="1">Multi-pass membrane protein</topology>
    </subcellularLocation>
</comment>
<dbReference type="PANTHER" id="PTHR21016">
    <property type="entry name" value="BETA-AMYLOID BINDING PROTEIN-RELATED"/>
    <property type="match status" value="1"/>
</dbReference>
<dbReference type="PANTHER" id="PTHR21016:SF25">
    <property type="entry name" value="TM2 DOMAIN-CONTAINING PROTEIN DDB_G0277895-RELATED"/>
    <property type="match status" value="1"/>
</dbReference>
<dbReference type="EMBL" id="BMCS01000001">
    <property type="protein sequence ID" value="GGF26139.1"/>
    <property type="molecule type" value="Genomic_DNA"/>
</dbReference>
<dbReference type="Pfam" id="PF14237">
    <property type="entry name" value="GYF_2"/>
    <property type="match status" value="1"/>
</dbReference>
<gene>
    <name evidence="8" type="ORF">GCM10007298_22530</name>
</gene>
<comment type="caution">
    <text evidence="8">The sequence shown here is derived from an EMBL/GenBank/DDBJ whole genome shotgun (WGS) entry which is preliminary data.</text>
</comment>
<organism evidence="8 9">
    <name type="scientific">Williamsia phyllosphaerae</name>
    <dbReference type="NCBI Taxonomy" id="885042"/>
    <lineage>
        <taxon>Bacteria</taxon>
        <taxon>Bacillati</taxon>
        <taxon>Actinomycetota</taxon>
        <taxon>Actinomycetes</taxon>
        <taxon>Mycobacteriales</taxon>
        <taxon>Nocardiaceae</taxon>
        <taxon>Williamsia</taxon>
    </lineage>
</organism>
<dbReference type="InterPro" id="IPR050932">
    <property type="entry name" value="TM2D1-3-like"/>
</dbReference>
<evidence type="ECO:0000256" key="1">
    <source>
        <dbReference type="ARBA" id="ARBA00004141"/>
    </source>
</evidence>